<sequence length="541" mass="61372">MRKHVALAVAVVLSLLISSAKSRIELANSRVDPGRGLSSEWLILTKQNFSSEMRLHPHILLLVTIPWCGEARSLMKQIADLVSDQQEKHGHLRLMVVYKNSEKILSEILGAVEDITLFYYYQFTSYKYNGRLRAENILYSVNYLASLNSKDVPLKLLHSREELEVFLKSTDKAVLLIELCGWSTKLLQKRSTMQFSLSLQNYSENDNMFGASLFQNVDEKLPLDKNQEVDMDIEGLTCVENELPVSHLNGEFSWANHCVAEGIEHENGHTNMSCTGEEYKLFEMFFSNFTRIARENLLPLERTRFGLIPERTLLPYIGAKNMGAWLTMVQFNGCPRCSMILKAEDDLKKVLRENHSPVMQVDMDGDSLEPAFPENRPSVVLFIDRLSDLPSMREKSKSALEALMMLSEHYQMPYTVTMGAPGVYTRSSPQGALKSQAKTISDSLDLQYRRQSLGPEIVKIKDNLVNVINRGQSILSDQTASRTLGNAAYDALLDFLSNRNSVRRKQTKISFLAKEVGFQLLSDDFEIQVMDSTPNDQDKNS</sequence>
<dbReference type="AlphaFoldDB" id="A0A835R888"/>
<dbReference type="EMBL" id="JADCNM010000004">
    <property type="protein sequence ID" value="KAG0486274.1"/>
    <property type="molecule type" value="Genomic_DNA"/>
</dbReference>
<evidence type="ECO:0000313" key="2">
    <source>
        <dbReference type="EMBL" id="KAG0486274.1"/>
    </source>
</evidence>
<proteinExistence type="predicted"/>
<dbReference type="InterPro" id="IPR036249">
    <property type="entry name" value="Thioredoxin-like_sf"/>
</dbReference>
<dbReference type="SUPFAM" id="SSF52833">
    <property type="entry name" value="Thioredoxin-like"/>
    <property type="match status" value="1"/>
</dbReference>
<dbReference type="Gene3D" id="3.40.30.10">
    <property type="entry name" value="Glutaredoxin"/>
    <property type="match status" value="1"/>
</dbReference>
<gene>
    <name evidence="2" type="ORF">HPP92_008369</name>
</gene>
<reference evidence="2 3" key="1">
    <citation type="journal article" date="2020" name="Nat. Food">
        <title>A phased Vanilla planifolia genome enables genetic improvement of flavour and production.</title>
        <authorList>
            <person name="Hasing T."/>
            <person name="Tang H."/>
            <person name="Brym M."/>
            <person name="Khazi F."/>
            <person name="Huang T."/>
            <person name="Chambers A.H."/>
        </authorList>
    </citation>
    <scope>NUCLEOTIDE SEQUENCE [LARGE SCALE GENOMIC DNA]</scope>
    <source>
        <tissue evidence="2">Leaf</tissue>
    </source>
</reference>
<dbReference type="OrthoDB" id="1910803at2759"/>
<name>A0A835R888_VANPL</name>
<evidence type="ECO:0000313" key="3">
    <source>
        <dbReference type="Proteomes" id="UP000639772"/>
    </source>
</evidence>
<dbReference type="Proteomes" id="UP000639772">
    <property type="component" value="Unassembled WGS sequence"/>
</dbReference>
<feature type="signal peptide" evidence="1">
    <location>
        <begin position="1"/>
        <end position="22"/>
    </location>
</feature>
<comment type="caution">
    <text evidence="2">The sequence shown here is derived from an EMBL/GenBank/DDBJ whole genome shotgun (WGS) entry which is preliminary data.</text>
</comment>
<keyword evidence="1" id="KW-0732">Signal</keyword>
<organism evidence="2 3">
    <name type="scientific">Vanilla planifolia</name>
    <name type="common">Vanilla</name>
    <dbReference type="NCBI Taxonomy" id="51239"/>
    <lineage>
        <taxon>Eukaryota</taxon>
        <taxon>Viridiplantae</taxon>
        <taxon>Streptophyta</taxon>
        <taxon>Embryophyta</taxon>
        <taxon>Tracheophyta</taxon>
        <taxon>Spermatophyta</taxon>
        <taxon>Magnoliopsida</taxon>
        <taxon>Liliopsida</taxon>
        <taxon>Asparagales</taxon>
        <taxon>Orchidaceae</taxon>
        <taxon>Vanilloideae</taxon>
        <taxon>Vanilleae</taxon>
        <taxon>Vanilla</taxon>
    </lineage>
</organism>
<protein>
    <submittedName>
        <fullName evidence="2">Uncharacterized protein</fullName>
    </submittedName>
</protein>
<evidence type="ECO:0000256" key="1">
    <source>
        <dbReference type="SAM" id="SignalP"/>
    </source>
</evidence>
<accession>A0A835R888</accession>
<feature type="chain" id="PRO_5032346494" evidence="1">
    <location>
        <begin position="23"/>
        <end position="541"/>
    </location>
</feature>